<dbReference type="NCBIfam" id="TIGR00976">
    <property type="entry name" value="CocE_NonD"/>
    <property type="match status" value="1"/>
</dbReference>
<evidence type="ECO:0000259" key="2">
    <source>
        <dbReference type="SMART" id="SM00939"/>
    </source>
</evidence>
<dbReference type="PANTHER" id="PTHR43056:SF10">
    <property type="entry name" value="COCE_NOND FAMILY, PUTATIVE (AFU_ORTHOLOGUE AFUA_7G00600)-RELATED"/>
    <property type="match status" value="1"/>
</dbReference>
<dbReference type="InterPro" id="IPR005674">
    <property type="entry name" value="CocE/Ser_esterase"/>
</dbReference>
<dbReference type="SMART" id="SM00939">
    <property type="entry name" value="PepX_C"/>
    <property type="match status" value="1"/>
</dbReference>
<dbReference type="Proteomes" id="UP000696573">
    <property type="component" value="Unassembled WGS sequence"/>
</dbReference>
<dbReference type="AlphaFoldDB" id="A0A9N9YJP5"/>
<keyword evidence="4" id="KW-1185">Reference proteome</keyword>
<feature type="domain" description="Xaa-Pro dipeptidyl-peptidase C-terminal" evidence="2">
    <location>
        <begin position="329"/>
        <end position="593"/>
    </location>
</feature>
<keyword evidence="1" id="KW-0378">Hydrolase</keyword>
<dbReference type="OrthoDB" id="2578740at2759"/>
<dbReference type="Gene3D" id="1.10.3020.20">
    <property type="match status" value="1"/>
</dbReference>
<protein>
    <recommendedName>
        <fullName evidence="2">Xaa-Pro dipeptidyl-peptidase C-terminal domain-containing protein</fullName>
    </recommendedName>
</protein>
<evidence type="ECO:0000313" key="3">
    <source>
        <dbReference type="EMBL" id="CAH0026363.1"/>
    </source>
</evidence>
<dbReference type="InterPro" id="IPR029058">
    <property type="entry name" value="AB_hydrolase_fold"/>
</dbReference>
<dbReference type="SUPFAM" id="SSF49785">
    <property type="entry name" value="Galactose-binding domain-like"/>
    <property type="match status" value="1"/>
</dbReference>
<reference evidence="3" key="1">
    <citation type="submission" date="2021-10" db="EMBL/GenBank/DDBJ databases">
        <authorList>
            <person name="Piombo E."/>
        </authorList>
    </citation>
    <scope>NUCLEOTIDE SEQUENCE</scope>
</reference>
<dbReference type="Gene3D" id="3.40.50.1820">
    <property type="entry name" value="alpha/beta hydrolase"/>
    <property type="match status" value="1"/>
</dbReference>
<gene>
    <name evidence="3" type="ORF">CRHIZ90672A_00015132</name>
</gene>
<dbReference type="InterPro" id="IPR000383">
    <property type="entry name" value="Xaa-Pro-like_dom"/>
</dbReference>
<evidence type="ECO:0000256" key="1">
    <source>
        <dbReference type="ARBA" id="ARBA00022801"/>
    </source>
</evidence>
<dbReference type="Pfam" id="PF02129">
    <property type="entry name" value="Peptidase_S15"/>
    <property type="match status" value="1"/>
</dbReference>
<dbReference type="InterPro" id="IPR050585">
    <property type="entry name" value="Xaa-Pro_dipeptidyl-ppase/CocE"/>
</dbReference>
<dbReference type="Pfam" id="PF08530">
    <property type="entry name" value="PepX_C"/>
    <property type="match status" value="1"/>
</dbReference>
<dbReference type="PANTHER" id="PTHR43056">
    <property type="entry name" value="PEPTIDASE S9 PROLYL OLIGOPEPTIDASE"/>
    <property type="match status" value="1"/>
</dbReference>
<dbReference type="InterPro" id="IPR008979">
    <property type="entry name" value="Galactose-bd-like_sf"/>
</dbReference>
<dbReference type="SUPFAM" id="SSF53474">
    <property type="entry name" value="alpha/beta-Hydrolases"/>
    <property type="match status" value="1"/>
</dbReference>
<dbReference type="InterPro" id="IPR013736">
    <property type="entry name" value="Xaa-Pro_dipept_C"/>
</dbReference>
<name>A0A9N9YJP5_9HYPO</name>
<comment type="caution">
    <text evidence="3">The sequence shown here is derived from an EMBL/GenBank/DDBJ whole genome shotgun (WGS) entry which is preliminary data.</text>
</comment>
<dbReference type="EMBL" id="CABFNQ020000719">
    <property type="protein sequence ID" value="CAH0026363.1"/>
    <property type="molecule type" value="Genomic_DNA"/>
</dbReference>
<organism evidence="3 4">
    <name type="scientific">Clonostachys rhizophaga</name>
    <dbReference type="NCBI Taxonomy" id="160324"/>
    <lineage>
        <taxon>Eukaryota</taxon>
        <taxon>Fungi</taxon>
        <taxon>Dikarya</taxon>
        <taxon>Ascomycota</taxon>
        <taxon>Pezizomycotina</taxon>
        <taxon>Sordariomycetes</taxon>
        <taxon>Hypocreomycetidae</taxon>
        <taxon>Hypocreales</taxon>
        <taxon>Bionectriaceae</taxon>
        <taxon>Clonostachys</taxon>
    </lineage>
</organism>
<evidence type="ECO:0000313" key="4">
    <source>
        <dbReference type="Proteomes" id="UP000696573"/>
    </source>
</evidence>
<dbReference type="Gene3D" id="2.60.120.260">
    <property type="entry name" value="Galactose-binding domain-like"/>
    <property type="match status" value="1"/>
</dbReference>
<proteinExistence type="predicted"/>
<dbReference type="GO" id="GO:0008239">
    <property type="term" value="F:dipeptidyl-peptidase activity"/>
    <property type="evidence" value="ECO:0007669"/>
    <property type="project" value="InterPro"/>
</dbReference>
<sequence>MAPTVYNDVEVIQFPTSTVTPEFHYKPPANPGGQTLLRAGTVQKEGHRPLLCDILLEEEVAIKTRDGIILYADVFRPPHDRKVPAIISGGPFGNRGGPYGNNFDKAPFRFGCPHIATSGLEKFEGLDPGYWCYHGYAIIHTDCRGTWNSEGDAIFPSKQEGKDNYDIIEFIAEQPWCNGRVSMAGNSYLAFTQYYAGAENPPHLACLAPWEGFSSLYEDVIRPGGCPNPGFSTGIMRGAFASFKGSKAPDIGAMCYKYPTWNDYWEDHRVAFEKIKVPIYLVASWTNFLHVTGTLRVWQGCSSREKWLRIHNTHEWPDLYDEQNTVDLRRFFDHYLKGVNNDWLYTPRVRMCVLNAGGKDIINRPETSFPLERQKPVKLYLNPDENTLSRTPVSMETIFSYDAVKGDITFKLPVTTGPQEFSGYIKLRLWAEAEGSDDMDIYATLQKFNTETGRPLQPVVVDVGRLQPNADDVRQQLIDKPDGDESFGAEFFHAGPIGCLRASHRELDEARSSEFHPVHTHREEQLLQPGQIVQLDMAIPPYGFIVNEGEEVRLTISGYHPDPHCRPTDPKPQLRNSGRHIFHTGGKYDAHLVLMHIPGA</sequence>
<accession>A0A9N9YJP5</accession>